<dbReference type="AlphaFoldDB" id="A0A090ZV03"/>
<dbReference type="PANTHER" id="PTHR36439:SF1">
    <property type="entry name" value="DUF1697 DOMAIN-CONTAINING PROTEIN"/>
    <property type="match status" value="1"/>
</dbReference>
<dbReference type="Gene3D" id="3.30.70.1280">
    <property type="entry name" value="SP0830-like domains"/>
    <property type="match status" value="1"/>
</dbReference>
<dbReference type="InterPro" id="IPR012545">
    <property type="entry name" value="DUF1697"/>
</dbReference>
<name>A0A090ZV03_PAEMA</name>
<dbReference type="HOGENOM" id="CLU_106303_2_0_9"/>
<reference evidence="1 2" key="1">
    <citation type="submission" date="2014-04" db="EMBL/GenBank/DDBJ databases">
        <authorList>
            <person name="Bishop-Lilly K.A."/>
            <person name="Broomall S.M."/>
            <person name="Chain P.S."/>
            <person name="Chertkov O."/>
            <person name="Coyne S.R."/>
            <person name="Daligault H.E."/>
            <person name="Davenport K.W."/>
            <person name="Erkkila T."/>
            <person name="Frey K.G."/>
            <person name="Gibbons H.S."/>
            <person name="Gu W."/>
            <person name="Jaissle J."/>
            <person name="Johnson S.L."/>
            <person name="Koroleva G.I."/>
            <person name="Ladner J.T."/>
            <person name="Lo C.-C."/>
            <person name="Minogue T.D."/>
            <person name="Munk C."/>
            <person name="Palacios G.F."/>
            <person name="Redden C.L."/>
            <person name="Rosenzweig C.N."/>
            <person name="Scholz M.B."/>
            <person name="Teshima H."/>
            <person name="Xu Y."/>
        </authorList>
    </citation>
    <scope>NUCLEOTIDE SEQUENCE [LARGE SCALE GENOMIC DNA]</scope>
    <source>
        <strain evidence="1 2">8244</strain>
    </source>
</reference>
<dbReference type="RefSeq" id="WP_036624992.1">
    <property type="nucleotide sequence ID" value="NZ_BGML01000001.1"/>
</dbReference>
<dbReference type="OrthoDB" id="9806494at2"/>
<dbReference type="SUPFAM" id="SSF160379">
    <property type="entry name" value="SP0830-like"/>
    <property type="match status" value="1"/>
</dbReference>
<dbReference type="PATRIC" id="fig|44252.3.peg.3552"/>
<dbReference type="STRING" id="44252.DJ90_3418"/>
<evidence type="ECO:0000313" key="2">
    <source>
        <dbReference type="Proteomes" id="UP000029278"/>
    </source>
</evidence>
<organism evidence="1 2">
    <name type="scientific">Paenibacillus macerans</name>
    <name type="common">Bacillus macerans</name>
    <dbReference type="NCBI Taxonomy" id="44252"/>
    <lineage>
        <taxon>Bacteria</taxon>
        <taxon>Bacillati</taxon>
        <taxon>Bacillota</taxon>
        <taxon>Bacilli</taxon>
        <taxon>Bacillales</taxon>
        <taxon>Paenibacillaceae</taxon>
        <taxon>Paenibacillus</taxon>
    </lineage>
</organism>
<dbReference type="Pfam" id="PF08002">
    <property type="entry name" value="DUF1697"/>
    <property type="match status" value="1"/>
</dbReference>
<protein>
    <recommendedName>
        <fullName evidence="3">DUF1697 domain-containing protein</fullName>
    </recommendedName>
</protein>
<gene>
    <name evidence="1" type="ORF">DJ90_3418</name>
</gene>
<comment type="caution">
    <text evidence="1">The sequence shown here is derived from an EMBL/GenBank/DDBJ whole genome shotgun (WGS) entry which is preliminary data.</text>
</comment>
<keyword evidence="2" id="KW-1185">Reference proteome</keyword>
<accession>A0A090ZV03</accession>
<evidence type="ECO:0008006" key="3">
    <source>
        <dbReference type="Google" id="ProtNLM"/>
    </source>
</evidence>
<proteinExistence type="predicted"/>
<dbReference type="GeneID" id="77008840"/>
<dbReference type="PIRSF" id="PIRSF008502">
    <property type="entry name" value="UCP008502"/>
    <property type="match status" value="1"/>
</dbReference>
<dbReference type="EMBL" id="JMQA01000030">
    <property type="protein sequence ID" value="KFN07971.1"/>
    <property type="molecule type" value="Genomic_DNA"/>
</dbReference>
<sequence>MTVYIALLRGINVGGKNMIRMADLKRSLTDNGLKEVQTYIQSGNVLFVSDEEEEALRVRIEQIIRQDFGLDVPVVLRTSAELRGAAAGCPFTAEEISAAEAASAGECLYAAFLQGEPSAEALERFAVYANDKEQFRAAGREVYLLFSDSVRNSKLAANLQKLDESATVRNWKTVNKLVSLAEGLEKQQ</sequence>
<dbReference type="PANTHER" id="PTHR36439">
    <property type="entry name" value="BLL4334 PROTEIN"/>
    <property type="match status" value="1"/>
</dbReference>
<dbReference type="Proteomes" id="UP000029278">
    <property type="component" value="Unassembled WGS sequence"/>
</dbReference>
<evidence type="ECO:0000313" key="1">
    <source>
        <dbReference type="EMBL" id="KFN07971.1"/>
    </source>
</evidence>